<proteinExistence type="predicted"/>
<sequence length="284" mass="30045">MQALSLGLLVVSGGRALALDEGLQGSKLLGTAGAVNIEGSGGGGLVPWAFIGGYGSDDEVAATVSASMTSVDDFGLRTTGLLVGFHNRLELSLAKQWLRVDPLALTITQHVVGAKLRLSGDVVYGTMPQFSAGLQYKRNTEATIPYALGADDNAGVDVYLAASKVWLNALLGRNLALSATARYTEANQGGLLGFGAVGERPQLVGEASLAIFLNRYWAMGVEYRQKPDNLAGVREHDWRDVFIGWFPSKSVSIVTAYTDLGSVAGQKQQEGLYLSVHLNTGNLK</sequence>
<accession>A0ABP7PV91</accession>
<dbReference type="InterPro" id="IPR021393">
    <property type="entry name" value="DUF3034"/>
</dbReference>
<evidence type="ECO:0000313" key="1">
    <source>
        <dbReference type="EMBL" id="GAA3971829.1"/>
    </source>
</evidence>
<dbReference type="Proteomes" id="UP001501337">
    <property type="component" value="Unassembled WGS sequence"/>
</dbReference>
<organism evidence="1 2">
    <name type="scientific">Allohahella marinimesophila</name>
    <dbReference type="NCBI Taxonomy" id="1054972"/>
    <lineage>
        <taxon>Bacteria</taxon>
        <taxon>Pseudomonadati</taxon>
        <taxon>Pseudomonadota</taxon>
        <taxon>Gammaproteobacteria</taxon>
        <taxon>Oceanospirillales</taxon>
        <taxon>Hahellaceae</taxon>
        <taxon>Allohahella</taxon>
    </lineage>
</organism>
<name>A0ABP7PV91_9GAMM</name>
<evidence type="ECO:0000313" key="2">
    <source>
        <dbReference type="Proteomes" id="UP001501337"/>
    </source>
</evidence>
<dbReference type="EMBL" id="BAABBO010000014">
    <property type="protein sequence ID" value="GAA3971829.1"/>
    <property type="molecule type" value="Genomic_DNA"/>
</dbReference>
<reference evidence="2" key="1">
    <citation type="journal article" date="2019" name="Int. J. Syst. Evol. Microbiol.">
        <title>The Global Catalogue of Microorganisms (GCM) 10K type strain sequencing project: providing services to taxonomists for standard genome sequencing and annotation.</title>
        <authorList>
            <consortium name="The Broad Institute Genomics Platform"/>
            <consortium name="The Broad Institute Genome Sequencing Center for Infectious Disease"/>
            <person name="Wu L."/>
            <person name="Ma J."/>
        </authorList>
    </citation>
    <scope>NUCLEOTIDE SEQUENCE [LARGE SCALE GENOMIC DNA]</scope>
    <source>
        <strain evidence="2">JCM 17555</strain>
    </source>
</reference>
<comment type="caution">
    <text evidence="1">The sequence shown here is derived from an EMBL/GenBank/DDBJ whole genome shotgun (WGS) entry which is preliminary data.</text>
</comment>
<gene>
    <name evidence="1" type="ORF">GCM10022278_31500</name>
</gene>
<protein>
    <submittedName>
        <fullName evidence="1">DUF3034 family protein</fullName>
    </submittedName>
</protein>
<keyword evidence="2" id="KW-1185">Reference proteome</keyword>
<dbReference type="Pfam" id="PF11231">
    <property type="entry name" value="DUF3034"/>
    <property type="match status" value="1"/>
</dbReference>